<comment type="caution">
    <text evidence="2">The sequence shown here is derived from an EMBL/GenBank/DDBJ whole genome shotgun (WGS) entry which is preliminary data.</text>
</comment>
<protein>
    <recommendedName>
        <fullName evidence="1">Apple domain-containing protein</fullName>
    </recommendedName>
</protein>
<evidence type="ECO:0000313" key="2">
    <source>
        <dbReference type="EMBL" id="KAK2138795.1"/>
    </source>
</evidence>
<reference evidence="2" key="1">
    <citation type="journal article" date="2023" name="Mol. Biol. Evol.">
        <title>Third-Generation Sequencing Reveals the Adaptive Role of the Epigenome in Three Deep-Sea Polychaetes.</title>
        <authorList>
            <person name="Perez M."/>
            <person name="Aroh O."/>
            <person name="Sun Y."/>
            <person name="Lan Y."/>
            <person name="Juniper S.K."/>
            <person name="Young C.R."/>
            <person name="Angers B."/>
            <person name="Qian P.Y."/>
        </authorList>
    </citation>
    <scope>NUCLEOTIDE SEQUENCE</scope>
    <source>
        <strain evidence="2">P08H-3</strain>
    </source>
</reference>
<keyword evidence="3" id="KW-1185">Reference proteome</keyword>
<organism evidence="2 3">
    <name type="scientific">Paralvinella palmiformis</name>
    <dbReference type="NCBI Taxonomy" id="53620"/>
    <lineage>
        <taxon>Eukaryota</taxon>
        <taxon>Metazoa</taxon>
        <taxon>Spiralia</taxon>
        <taxon>Lophotrochozoa</taxon>
        <taxon>Annelida</taxon>
        <taxon>Polychaeta</taxon>
        <taxon>Sedentaria</taxon>
        <taxon>Canalipalpata</taxon>
        <taxon>Terebellida</taxon>
        <taxon>Terebelliformia</taxon>
        <taxon>Alvinellidae</taxon>
        <taxon>Paralvinella</taxon>
    </lineage>
</organism>
<accession>A0AAD9IRA7</accession>
<evidence type="ECO:0000313" key="3">
    <source>
        <dbReference type="Proteomes" id="UP001208570"/>
    </source>
</evidence>
<feature type="non-terminal residue" evidence="2">
    <location>
        <position position="1"/>
    </location>
</feature>
<dbReference type="AlphaFoldDB" id="A0AAD9IRA7"/>
<sequence>MEAKTRTLILRFPGDMLLRTGRVAENYNEIVVATTDKKLRKNMNMNPTLVALDTGERLVRLLVRADDLWCGVWETRHLLHQTFVSPDMVVKGGKLGKVVRQHAPECPYLQCTNGGANQWTTKTGVEQSSAQTREACREICRTIPGCDKMYYNANGRSVKCWTFFKIENPQLLPKSSVVLETIKRCVISATTPCTNGGTNQWTTTTNVHVINGVEQSSAQTLDACRQKCLTISGCNAI</sequence>
<gene>
    <name evidence="2" type="ORF">LSH36_2410g00009</name>
</gene>
<feature type="domain" description="Apple" evidence="1">
    <location>
        <begin position="129"/>
        <end position="161"/>
    </location>
</feature>
<evidence type="ECO:0000259" key="1">
    <source>
        <dbReference type="Pfam" id="PF14295"/>
    </source>
</evidence>
<dbReference type="EMBL" id="JAODUP010002398">
    <property type="protein sequence ID" value="KAK2138795.1"/>
    <property type="molecule type" value="Genomic_DNA"/>
</dbReference>
<dbReference type="Pfam" id="PF14295">
    <property type="entry name" value="PAN_4"/>
    <property type="match status" value="2"/>
</dbReference>
<proteinExistence type="predicted"/>
<dbReference type="InterPro" id="IPR003609">
    <property type="entry name" value="Pan_app"/>
</dbReference>
<name>A0AAD9IRA7_9ANNE</name>
<dbReference type="Proteomes" id="UP001208570">
    <property type="component" value="Unassembled WGS sequence"/>
</dbReference>
<feature type="domain" description="Apple" evidence="1">
    <location>
        <begin position="210"/>
        <end position="236"/>
    </location>
</feature>